<comment type="caution">
    <text evidence="2">The sequence shown here is derived from an EMBL/GenBank/DDBJ whole genome shotgun (WGS) entry which is preliminary data.</text>
</comment>
<name>A0A699SKU7_TANCI</name>
<proteinExistence type="predicted"/>
<sequence>VETPLFETMLAVRDIAEEAEAQVPARGDDVYEHVAEEVATDNEGIELVVDHEKDAEMAAEYAKKLQEELDKEHEEAYKQIDWNA</sequence>
<feature type="coiled-coil region" evidence="1">
    <location>
        <begin position="48"/>
        <end position="75"/>
    </location>
</feature>
<feature type="non-terminal residue" evidence="2">
    <location>
        <position position="1"/>
    </location>
</feature>
<dbReference type="EMBL" id="BKCJ011171851">
    <property type="protein sequence ID" value="GFC98376.1"/>
    <property type="molecule type" value="Genomic_DNA"/>
</dbReference>
<protein>
    <submittedName>
        <fullName evidence="2">Uncharacterized protein</fullName>
    </submittedName>
</protein>
<gene>
    <name evidence="2" type="ORF">Tci_870346</name>
</gene>
<accession>A0A699SKU7</accession>
<evidence type="ECO:0000256" key="1">
    <source>
        <dbReference type="SAM" id="Coils"/>
    </source>
</evidence>
<organism evidence="2">
    <name type="scientific">Tanacetum cinerariifolium</name>
    <name type="common">Dalmatian daisy</name>
    <name type="synonym">Chrysanthemum cinerariifolium</name>
    <dbReference type="NCBI Taxonomy" id="118510"/>
    <lineage>
        <taxon>Eukaryota</taxon>
        <taxon>Viridiplantae</taxon>
        <taxon>Streptophyta</taxon>
        <taxon>Embryophyta</taxon>
        <taxon>Tracheophyta</taxon>
        <taxon>Spermatophyta</taxon>
        <taxon>Magnoliopsida</taxon>
        <taxon>eudicotyledons</taxon>
        <taxon>Gunneridae</taxon>
        <taxon>Pentapetalae</taxon>
        <taxon>asterids</taxon>
        <taxon>campanulids</taxon>
        <taxon>Asterales</taxon>
        <taxon>Asteraceae</taxon>
        <taxon>Asteroideae</taxon>
        <taxon>Anthemideae</taxon>
        <taxon>Anthemidinae</taxon>
        <taxon>Tanacetum</taxon>
    </lineage>
</organism>
<reference evidence="2" key="1">
    <citation type="journal article" date="2019" name="Sci. Rep.">
        <title>Draft genome of Tanacetum cinerariifolium, the natural source of mosquito coil.</title>
        <authorList>
            <person name="Yamashiro T."/>
            <person name="Shiraishi A."/>
            <person name="Satake H."/>
            <person name="Nakayama K."/>
        </authorList>
    </citation>
    <scope>NUCLEOTIDE SEQUENCE</scope>
</reference>
<keyword evidence="1" id="KW-0175">Coiled coil</keyword>
<evidence type="ECO:0000313" key="2">
    <source>
        <dbReference type="EMBL" id="GFC98376.1"/>
    </source>
</evidence>
<dbReference type="AlphaFoldDB" id="A0A699SKU7"/>
<feature type="non-terminal residue" evidence="2">
    <location>
        <position position="84"/>
    </location>
</feature>